<name>X1E8Q8_9ZZZZ</name>
<feature type="non-terminal residue" evidence="1">
    <location>
        <position position="1"/>
    </location>
</feature>
<sequence length="36" mass="4474">AIAGFESWVWLYWKDHSTYHWEIAYCEDIEVIEVRK</sequence>
<gene>
    <name evidence="1" type="ORF">S01H4_40359</name>
</gene>
<protein>
    <submittedName>
        <fullName evidence="1">Uncharacterized protein</fullName>
    </submittedName>
</protein>
<organism evidence="1">
    <name type="scientific">marine sediment metagenome</name>
    <dbReference type="NCBI Taxonomy" id="412755"/>
    <lineage>
        <taxon>unclassified sequences</taxon>
        <taxon>metagenomes</taxon>
        <taxon>ecological metagenomes</taxon>
    </lineage>
</organism>
<dbReference type="EMBL" id="BART01021966">
    <property type="protein sequence ID" value="GAH05018.1"/>
    <property type="molecule type" value="Genomic_DNA"/>
</dbReference>
<reference evidence="1" key="1">
    <citation type="journal article" date="2014" name="Front. Microbiol.">
        <title>High frequency of phylogenetically diverse reductive dehalogenase-homologous genes in deep subseafloor sedimentary metagenomes.</title>
        <authorList>
            <person name="Kawai M."/>
            <person name="Futagami T."/>
            <person name="Toyoda A."/>
            <person name="Takaki Y."/>
            <person name="Nishi S."/>
            <person name="Hori S."/>
            <person name="Arai W."/>
            <person name="Tsubouchi T."/>
            <person name="Morono Y."/>
            <person name="Uchiyama I."/>
            <person name="Ito T."/>
            <person name="Fujiyama A."/>
            <person name="Inagaki F."/>
            <person name="Takami H."/>
        </authorList>
    </citation>
    <scope>NUCLEOTIDE SEQUENCE</scope>
    <source>
        <strain evidence="1">Expedition CK06-06</strain>
    </source>
</reference>
<dbReference type="AlphaFoldDB" id="X1E8Q8"/>
<comment type="caution">
    <text evidence="1">The sequence shown here is derived from an EMBL/GenBank/DDBJ whole genome shotgun (WGS) entry which is preliminary data.</text>
</comment>
<accession>X1E8Q8</accession>
<proteinExistence type="predicted"/>
<evidence type="ECO:0000313" key="1">
    <source>
        <dbReference type="EMBL" id="GAH05018.1"/>
    </source>
</evidence>